<dbReference type="Gene3D" id="2.30.170.40">
    <property type="entry name" value="Ribosomal protein L28/L24"/>
    <property type="match status" value="1"/>
</dbReference>
<dbReference type="GO" id="GO:0005840">
    <property type="term" value="C:ribosome"/>
    <property type="evidence" value="ECO:0007669"/>
    <property type="project" value="UniProtKB-KW"/>
</dbReference>
<dbReference type="InterPro" id="IPR026569">
    <property type="entry name" value="Ribosomal_bL28"/>
</dbReference>
<evidence type="ECO:0000256" key="4">
    <source>
        <dbReference type="ARBA" id="ARBA00035174"/>
    </source>
</evidence>
<evidence type="ECO:0000313" key="7">
    <source>
        <dbReference type="EMBL" id="MDQ1106789.1"/>
    </source>
</evidence>
<dbReference type="NCBIfam" id="TIGR00009">
    <property type="entry name" value="L28"/>
    <property type="match status" value="1"/>
</dbReference>
<dbReference type="InterPro" id="IPR037147">
    <property type="entry name" value="Ribosomal_bL28_sf"/>
</dbReference>
<evidence type="ECO:0000256" key="5">
    <source>
        <dbReference type="HAMAP-Rule" id="MF_00373"/>
    </source>
</evidence>
<dbReference type="GO" id="GO:0003735">
    <property type="term" value="F:structural constituent of ribosome"/>
    <property type="evidence" value="ECO:0007669"/>
    <property type="project" value="InterPro"/>
</dbReference>
<evidence type="ECO:0000313" key="8">
    <source>
        <dbReference type="Proteomes" id="UP001239215"/>
    </source>
</evidence>
<dbReference type="InterPro" id="IPR034704">
    <property type="entry name" value="Ribosomal_bL28/bL31-like_sf"/>
</dbReference>
<gene>
    <name evidence="5" type="primary">rpmB</name>
    <name evidence="7" type="ORF">QE405_004073</name>
</gene>
<dbReference type="AlphaFoldDB" id="A0AAJ1X3U6"/>
<keyword evidence="3 5" id="KW-0687">Ribonucleoprotein</keyword>
<organism evidence="7 8">
    <name type="scientific">Nocardioides zeae</name>
    <dbReference type="NCBI Taxonomy" id="1457234"/>
    <lineage>
        <taxon>Bacteria</taxon>
        <taxon>Bacillati</taxon>
        <taxon>Actinomycetota</taxon>
        <taxon>Actinomycetes</taxon>
        <taxon>Propionibacteriales</taxon>
        <taxon>Nocardioidaceae</taxon>
        <taxon>Nocardioides</taxon>
    </lineage>
</organism>
<dbReference type="GO" id="GO:0006412">
    <property type="term" value="P:translation"/>
    <property type="evidence" value="ECO:0007669"/>
    <property type="project" value="UniProtKB-UniRule"/>
</dbReference>
<comment type="similarity">
    <text evidence="1 5">Belongs to the bacterial ribosomal protein bL28 family.</text>
</comment>
<sequence length="78" mass="8853">MSRVCQVTGREPGFGHHVSHSHRRTKRRFDVNIQTKRYYVPTLGRSVKLRVSARGIKVIDARGIESVVAELQRAGVKL</sequence>
<evidence type="ECO:0000256" key="1">
    <source>
        <dbReference type="ARBA" id="ARBA00008760"/>
    </source>
</evidence>
<feature type="region of interest" description="Disordered" evidence="6">
    <location>
        <begin position="1"/>
        <end position="25"/>
    </location>
</feature>
<accession>A0AAJ1X3U6</accession>
<dbReference type="SUPFAM" id="SSF143800">
    <property type="entry name" value="L28p-like"/>
    <property type="match status" value="1"/>
</dbReference>
<dbReference type="EMBL" id="JAUTAN010000001">
    <property type="protein sequence ID" value="MDQ1106789.1"/>
    <property type="molecule type" value="Genomic_DNA"/>
</dbReference>
<keyword evidence="2 5" id="KW-0689">Ribosomal protein</keyword>
<dbReference type="GO" id="GO:1990904">
    <property type="term" value="C:ribonucleoprotein complex"/>
    <property type="evidence" value="ECO:0007669"/>
    <property type="project" value="UniProtKB-KW"/>
</dbReference>
<dbReference type="Proteomes" id="UP001239215">
    <property type="component" value="Unassembled WGS sequence"/>
</dbReference>
<protein>
    <recommendedName>
        <fullName evidence="4 5">Large ribosomal subunit protein bL28</fullName>
    </recommendedName>
</protein>
<reference evidence="7" key="1">
    <citation type="submission" date="2023-07" db="EMBL/GenBank/DDBJ databases">
        <title>Functional and genomic diversity of the sorghum phyllosphere microbiome.</title>
        <authorList>
            <person name="Shade A."/>
        </authorList>
    </citation>
    <scope>NUCLEOTIDE SEQUENCE</scope>
    <source>
        <strain evidence="7">SORGH_AS_1067</strain>
    </source>
</reference>
<evidence type="ECO:0000256" key="2">
    <source>
        <dbReference type="ARBA" id="ARBA00022980"/>
    </source>
</evidence>
<name>A0AAJ1X3U6_9ACTN</name>
<dbReference type="Pfam" id="PF00830">
    <property type="entry name" value="Ribosomal_L28"/>
    <property type="match status" value="1"/>
</dbReference>
<evidence type="ECO:0000256" key="6">
    <source>
        <dbReference type="SAM" id="MobiDB-lite"/>
    </source>
</evidence>
<dbReference type="PANTHER" id="PTHR13528">
    <property type="entry name" value="39S RIBOSOMAL PROTEIN L28, MITOCHONDRIAL"/>
    <property type="match status" value="1"/>
</dbReference>
<comment type="caution">
    <text evidence="7">The sequence shown here is derived from an EMBL/GenBank/DDBJ whole genome shotgun (WGS) entry which is preliminary data.</text>
</comment>
<dbReference type="InterPro" id="IPR001383">
    <property type="entry name" value="Ribosomal_bL28_bact-type"/>
</dbReference>
<evidence type="ECO:0000256" key="3">
    <source>
        <dbReference type="ARBA" id="ARBA00023274"/>
    </source>
</evidence>
<proteinExistence type="inferred from homology"/>
<dbReference type="RefSeq" id="WP_307205181.1">
    <property type="nucleotide sequence ID" value="NZ_JAUTAN010000001.1"/>
</dbReference>
<dbReference type="PANTHER" id="PTHR13528:SF2">
    <property type="entry name" value="LARGE RIBOSOMAL SUBUNIT PROTEIN BL28M"/>
    <property type="match status" value="1"/>
</dbReference>
<dbReference type="HAMAP" id="MF_00373">
    <property type="entry name" value="Ribosomal_bL28"/>
    <property type="match status" value="1"/>
</dbReference>
<dbReference type="FunFam" id="2.30.170.40:FF:000001">
    <property type="entry name" value="50S ribosomal protein L28"/>
    <property type="match status" value="1"/>
</dbReference>